<sequence>MPNSEEDYELRCLSLGPLSVKGMGLHNCGYFAQVISRKGCRNSGMRLTLAKGDVIFITNNQIPKKPGWLFGIKLTADSSLAEVGLVHRGDIVELSVDDISRWPEIVDRPIPSSVSSVMFLGGKAGKIHFGIPARVAFRRTGAVRVGCGALGWTRENGIDRMGHYLEVDVGELVLLVGYASENYYAIKASYDSRERVWSGLLDHEDVVPLRPAALEGEDVEVMDVFPSPRKQSHHVDVGSENGLGRDGLLAEASTASLGLRTANELPAEPVLTICDEDVRPNLKRKKTSITPSESRILRWRSQVHEKSRSLLH</sequence>
<accession>A0AAW0DMN1</accession>
<proteinExistence type="predicted"/>
<organism evidence="1 2">
    <name type="scientific">Paramarasmius palmivorus</name>
    <dbReference type="NCBI Taxonomy" id="297713"/>
    <lineage>
        <taxon>Eukaryota</taxon>
        <taxon>Fungi</taxon>
        <taxon>Dikarya</taxon>
        <taxon>Basidiomycota</taxon>
        <taxon>Agaricomycotina</taxon>
        <taxon>Agaricomycetes</taxon>
        <taxon>Agaricomycetidae</taxon>
        <taxon>Agaricales</taxon>
        <taxon>Marasmiineae</taxon>
        <taxon>Marasmiaceae</taxon>
        <taxon>Paramarasmius</taxon>
    </lineage>
</organism>
<evidence type="ECO:0000313" key="1">
    <source>
        <dbReference type="EMBL" id="KAK7053256.1"/>
    </source>
</evidence>
<reference evidence="1 2" key="1">
    <citation type="submission" date="2024-01" db="EMBL/GenBank/DDBJ databases">
        <title>A draft genome for a cacao thread blight-causing isolate of Paramarasmius palmivorus.</title>
        <authorList>
            <person name="Baruah I.K."/>
            <person name="Bukari Y."/>
            <person name="Amoako-Attah I."/>
            <person name="Meinhardt L.W."/>
            <person name="Bailey B.A."/>
            <person name="Cohen S.P."/>
        </authorList>
    </citation>
    <scope>NUCLEOTIDE SEQUENCE [LARGE SCALE GENOMIC DNA]</scope>
    <source>
        <strain evidence="1 2">GH-12</strain>
    </source>
</reference>
<dbReference type="AlphaFoldDB" id="A0AAW0DMN1"/>
<keyword evidence="2" id="KW-1185">Reference proteome</keyword>
<dbReference type="Proteomes" id="UP001383192">
    <property type="component" value="Unassembled WGS sequence"/>
</dbReference>
<comment type="caution">
    <text evidence="1">The sequence shown here is derived from an EMBL/GenBank/DDBJ whole genome shotgun (WGS) entry which is preliminary data.</text>
</comment>
<gene>
    <name evidence="1" type="ORF">VNI00_003882</name>
</gene>
<protein>
    <submittedName>
        <fullName evidence="1">Uncharacterized protein</fullName>
    </submittedName>
</protein>
<name>A0AAW0DMN1_9AGAR</name>
<dbReference type="EMBL" id="JAYKXP010000010">
    <property type="protein sequence ID" value="KAK7053256.1"/>
    <property type="molecule type" value="Genomic_DNA"/>
</dbReference>
<evidence type="ECO:0000313" key="2">
    <source>
        <dbReference type="Proteomes" id="UP001383192"/>
    </source>
</evidence>